<keyword evidence="10" id="KW-0540">Nuclease</keyword>
<evidence type="ECO:0000313" key="10">
    <source>
        <dbReference type="EMBL" id="XAU15840.1"/>
    </source>
</evidence>
<dbReference type="Pfam" id="PF01624">
    <property type="entry name" value="MutS_I"/>
    <property type="match status" value="1"/>
</dbReference>
<dbReference type="Gene3D" id="3.40.50.300">
    <property type="entry name" value="P-loop containing nucleotide triphosphate hydrolases"/>
    <property type="match status" value="1"/>
</dbReference>
<keyword evidence="4" id="KW-0067">ATP-binding</keyword>
<protein>
    <submittedName>
        <fullName evidence="10">HNH endonuclease</fullName>
    </submittedName>
</protein>
<dbReference type="SMART" id="SM00534">
    <property type="entry name" value="MUTSac"/>
    <property type="match status" value="1"/>
</dbReference>
<evidence type="ECO:0000256" key="6">
    <source>
        <dbReference type="ARBA" id="ARBA00023204"/>
    </source>
</evidence>
<feature type="domain" description="DNA mismatch repair proteins mutS family" evidence="9">
    <location>
        <begin position="697"/>
        <end position="887"/>
    </location>
</feature>
<reference evidence="10 11" key="1">
    <citation type="submission" date="2024-03" db="EMBL/GenBank/DDBJ databases">
        <title>Sulfurimonas sp. HSL3-1.</title>
        <authorList>
            <person name="Wang S."/>
        </authorList>
    </citation>
    <scope>NUCLEOTIDE SEQUENCE [LARGE SCALE GENOMIC DNA]</scope>
    <source>
        <strain evidence="10 11">HSL3-1</strain>
    </source>
</reference>
<evidence type="ECO:0000256" key="3">
    <source>
        <dbReference type="ARBA" id="ARBA00022763"/>
    </source>
</evidence>
<sequence>MLHSEIDAVLNSKDRLLTEVYFDLQRRFEEKYGSDTVVFMEIGTFYEVYEVNNDDMQVGKAKEMAELLNIQLTKKNKNIPENSVKNPFLAGVPSVSFERYLNRLIQEQRYTIIVIRQKGVPPKLSRYIGQIISPGTNFDHTVDNDDNYIVSLLIDRHREIYSVGYAAIDVTTGKTWLYETYGTSEDPTYALDEIFNLLNIYRTTEVVLTFLEGVENQKEVIRYLEISEHYAYSVNHERPKIDYQNELFQNVYQIQSLLSPIEHLDLERHPFVSEALATLVHFVIEHDYHIIQKLARPKMIDNTRYMYLGNNALEQLAVLSKDRSDMTLLKLIDKSVTAIGKRLLKERLLNPIQERGELERRYGLIDRVMPHVRMLGDALRGVYDLERLHRRIALARLHPFEMNYVHASLVGIRELMEFVKRHKLIKTPFSEQEVDTFIRDIEQSIDLEVSRRFTVSTVDDNFLRRGVDVQVDALVDENARMLQHFAIIMDAMERMLGEQGAAAGSGGYVSLGVLDKEGHYISMSRTRWAMIEKEFASGSVDLGGETVCFSDFSVKRLTNSVKITSELTEQLSDKIMRNQAKIVALVKERFIALQRTFERRYTLLFERIIAYVADLDVAVASARAAQQYNFACPTIVDVHEDENFLQLMALRHPLIEIQERQGVYVPNDIVMGNRAYMDLPYPETVMLDPAVHDGHEVNGVLLYGINSSGKSSLMKSIGLAVLMAQAGFYVPASSMKFSLFESLFTRIVSRDNLQKGLSTFAVEMMELKNIFNRAGTRSLILGDEISHGTETLSGVAIVASAIMKLAKLRSIFLFATHLHQLASMEEMRRLENVVDLHLSVEYDEALDRLIFNRVLQPGSGSSVYGLEFARSLHMDQEFLEAANRIRKRLSNDFDELELLVKKRTSKYNKDLFVTTCVICGAKAEDVHHIAHQASADTRGFIGHMPVNHRHNLIPLCRDHHREIHEGKLVVKGFVMTSNGLELDVEAQLAKPAVVTEEVPEINEAEVPEPQPEAPGKASIDMDDF</sequence>
<dbReference type="InterPro" id="IPR016151">
    <property type="entry name" value="DNA_mismatch_repair_MutS_N"/>
</dbReference>
<keyword evidence="5" id="KW-0238">DNA-binding</keyword>
<dbReference type="SUPFAM" id="SSF53150">
    <property type="entry name" value="DNA repair protein MutS, domain II"/>
    <property type="match status" value="1"/>
</dbReference>
<dbReference type="InterPro" id="IPR003615">
    <property type="entry name" value="HNH_nuc"/>
</dbReference>
<dbReference type="EMBL" id="CP147920">
    <property type="protein sequence ID" value="XAU15840.1"/>
    <property type="molecule type" value="Genomic_DNA"/>
</dbReference>
<evidence type="ECO:0000256" key="4">
    <source>
        <dbReference type="ARBA" id="ARBA00022840"/>
    </source>
</evidence>
<dbReference type="Gene3D" id="1.10.1420.10">
    <property type="match status" value="2"/>
</dbReference>
<dbReference type="RefSeq" id="WP_345973216.1">
    <property type="nucleotide sequence ID" value="NZ_CP147920.1"/>
</dbReference>
<comment type="similarity">
    <text evidence="1">Belongs to the DNA mismatch repair MutS family.</text>
</comment>
<evidence type="ECO:0000256" key="1">
    <source>
        <dbReference type="ARBA" id="ARBA00006271"/>
    </source>
</evidence>
<dbReference type="InterPro" id="IPR027417">
    <property type="entry name" value="P-loop_NTPase"/>
</dbReference>
<evidence type="ECO:0000256" key="2">
    <source>
        <dbReference type="ARBA" id="ARBA00022741"/>
    </source>
</evidence>
<keyword evidence="6" id="KW-0234">DNA repair</keyword>
<keyword evidence="2" id="KW-0547">Nucleotide-binding</keyword>
<evidence type="ECO:0000259" key="9">
    <source>
        <dbReference type="SMART" id="SM00534"/>
    </source>
</evidence>
<keyword evidence="10" id="KW-0378">Hydrolase</keyword>
<dbReference type="PIRSF" id="PIRSF037677">
    <property type="entry name" value="DNA_mis_repair_Msh6"/>
    <property type="match status" value="1"/>
</dbReference>
<keyword evidence="10" id="KW-0255">Endonuclease</keyword>
<dbReference type="InterPro" id="IPR045076">
    <property type="entry name" value="MutS"/>
</dbReference>
<feature type="region of interest" description="Disordered" evidence="7">
    <location>
        <begin position="999"/>
        <end position="1024"/>
    </location>
</feature>
<keyword evidence="11" id="KW-1185">Reference proteome</keyword>
<feature type="domain" description="DNA mismatch repair protein MutS core" evidence="8">
    <location>
        <begin position="323"/>
        <end position="658"/>
    </location>
</feature>
<accession>A0ABZ3HBD2</accession>
<dbReference type="PANTHER" id="PTHR11361">
    <property type="entry name" value="DNA MISMATCH REPAIR PROTEIN MUTS FAMILY MEMBER"/>
    <property type="match status" value="1"/>
</dbReference>
<dbReference type="InterPro" id="IPR000432">
    <property type="entry name" value="DNA_mismatch_repair_MutS_C"/>
</dbReference>
<dbReference type="GO" id="GO:0004519">
    <property type="term" value="F:endonuclease activity"/>
    <property type="evidence" value="ECO:0007669"/>
    <property type="project" value="UniProtKB-KW"/>
</dbReference>
<dbReference type="Pfam" id="PF05192">
    <property type="entry name" value="MutS_III"/>
    <property type="match status" value="1"/>
</dbReference>
<name>A0ABZ3HBD2_9BACT</name>
<dbReference type="Pfam" id="PF13391">
    <property type="entry name" value="HNH_2"/>
    <property type="match status" value="1"/>
</dbReference>
<evidence type="ECO:0000256" key="7">
    <source>
        <dbReference type="SAM" id="MobiDB-lite"/>
    </source>
</evidence>
<organism evidence="10 11">
    <name type="scientific">Sulfurimonas diazotrophicus</name>
    <dbReference type="NCBI Taxonomy" id="3131939"/>
    <lineage>
        <taxon>Bacteria</taxon>
        <taxon>Pseudomonadati</taxon>
        <taxon>Campylobacterota</taxon>
        <taxon>Epsilonproteobacteria</taxon>
        <taxon>Campylobacterales</taxon>
        <taxon>Sulfurimonadaceae</taxon>
        <taxon>Sulfurimonas</taxon>
    </lineage>
</organism>
<dbReference type="SUPFAM" id="SSF52540">
    <property type="entry name" value="P-loop containing nucleoside triphosphate hydrolases"/>
    <property type="match status" value="1"/>
</dbReference>
<dbReference type="SUPFAM" id="SSF48334">
    <property type="entry name" value="DNA repair protein MutS, domain III"/>
    <property type="match status" value="1"/>
</dbReference>
<gene>
    <name evidence="10" type="ORF">WCY31_03850</name>
</gene>
<dbReference type="SUPFAM" id="SSF55271">
    <property type="entry name" value="DNA repair protein MutS, domain I"/>
    <property type="match status" value="1"/>
</dbReference>
<dbReference type="SMART" id="SM00533">
    <property type="entry name" value="MUTSd"/>
    <property type="match status" value="1"/>
</dbReference>
<dbReference type="CDD" id="cd00085">
    <property type="entry name" value="HNHc"/>
    <property type="match status" value="1"/>
</dbReference>
<proteinExistence type="inferred from homology"/>
<dbReference type="InterPro" id="IPR017261">
    <property type="entry name" value="DNA_mismatch_repair_MutS/MSH"/>
</dbReference>
<evidence type="ECO:0000256" key="5">
    <source>
        <dbReference type="ARBA" id="ARBA00023125"/>
    </source>
</evidence>
<keyword evidence="3" id="KW-0227">DNA damage</keyword>
<dbReference type="InterPro" id="IPR007695">
    <property type="entry name" value="DNA_mismatch_repair_MutS-lik_N"/>
</dbReference>
<dbReference type="InterPro" id="IPR036187">
    <property type="entry name" value="DNA_mismatch_repair_MutS_sf"/>
</dbReference>
<dbReference type="Gene3D" id="3.40.1170.10">
    <property type="entry name" value="DNA repair protein MutS, domain I"/>
    <property type="match status" value="1"/>
</dbReference>
<dbReference type="Pfam" id="PF00488">
    <property type="entry name" value="MutS_V"/>
    <property type="match status" value="1"/>
</dbReference>
<dbReference type="InterPro" id="IPR036678">
    <property type="entry name" value="MutS_con_dom_sf"/>
</dbReference>
<dbReference type="Proteomes" id="UP001447842">
    <property type="component" value="Chromosome"/>
</dbReference>
<dbReference type="PANTHER" id="PTHR11361:SF34">
    <property type="entry name" value="DNA MISMATCH REPAIR PROTEIN MSH1, MITOCHONDRIAL"/>
    <property type="match status" value="1"/>
</dbReference>
<evidence type="ECO:0000313" key="11">
    <source>
        <dbReference type="Proteomes" id="UP001447842"/>
    </source>
</evidence>
<evidence type="ECO:0000259" key="8">
    <source>
        <dbReference type="SMART" id="SM00533"/>
    </source>
</evidence>
<dbReference type="InterPro" id="IPR007696">
    <property type="entry name" value="DNA_mismatch_repair_MutS_core"/>
</dbReference>